<dbReference type="Proteomes" id="UP000026915">
    <property type="component" value="Chromosome 4"/>
</dbReference>
<dbReference type="AlphaFoldDB" id="A0A061EF84"/>
<reference evidence="1 2" key="1">
    <citation type="journal article" date="2013" name="Genome Biol.">
        <title>The genome sequence of the most widely cultivated cacao type and its use to identify candidate genes regulating pod color.</title>
        <authorList>
            <person name="Motamayor J.C."/>
            <person name="Mockaitis K."/>
            <person name="Schmutz J."/>
            <person name="Haiminen N."/>
            <person name="Iii D.L."/>
            <person name="Cornejo O."/>
            <person name="Findley S.D."/>
            <person name="Zheng P."/>
            <person name="Utro F."/>
            <person name="Royaert S."/>
            <person name="Saski C."/>
            <person name="Jenkins J."/>
            <person name="Podicheti R."/>
            <person name="Zhao M."/>
            <person name="Scheffler B.E."/>
            <person name="Stack J.C."/>
            <person name="Feltus F.A."/>
            <person name="Mustiga G.M."/>
            <person name="Amores F."/>
            <person name="Phillips W."/>
            <person name="Marelli J.P."/>
            <person name="May G.D."/>
            <person name="Shapiro H."/>
            <person name="Ma J."/>
            <person name="Bustamante C.D."/>
            <person name="Schnell R.J."/>
            <person name="Main D."/>
            <person name="Gilbert D."/>
            <person name="Parida L."/>
            <person name="Kuhn D.N."/>
        </authorList>
    </citation>
    <scope>NUCLEOTIDE SEQUENCE [LARGE SCALE GENOMIC DNA]</scope>
    <source>
        <strain evidence="2">cv. Matina 1-6</strain>
    </source>
</reference>
<name>A0A061EF84_THECC</name>
<dbReference type="Gramene" id="EOY03062">
    <property type="protein sequence ID" value="EOY03062"/>
    <property type="gene ID" value="TCM_017486"/>
</dbReference>
<evidence type="ECO:0000313" key="2">
    <source>
        <dbReference type="Proteomes" id="UP000026915"/>
    </source>
</evidence>
<proteinExistence type="predicted"/>
<sequence>MGWLLARNSKIWTLLGGSSKLIATVGGLECWAPHGQVAWALGRQAGLDRAQIVCLGCVGCLLGAVRASSPRGLCSAPLPAASS</sequence>
<protein>
    <submittedName>
        <fullName evidence="1">Uncharacterized protein</fullName>
    </submittedName>
</protein>
<accession>A0A061EF84</accession>
<dbReference type="HOGENOM" id="CLU_2547160_0_0_1"/>
<gene>
    <name evidence="1" type="ORF">TCM_017486</name>
</gene>
<dbReference type="EMBL" id="CM001882">
    <property type="protein sequence ID" value="EOY03062.1"/>
    <property type="molecule type" value="Genomic_DNA"/>
</dbReference>
<dbReference type="InParanoid" id="A0A061EF84"/>
<organism evidence="1 2">
    <name type="scientific">Theobroma cacao</name>
    <name type="common">Cacao</name>
    <name type="synonym">Cocoa</name>
    <dbReference type="NCBI Taxonomy" id="3641"/>
    <lineage>
        <taxon>Eukaryota</taxon>
        <taxon>Viridiplantae</taxon>
        <taxon>Streptophyta</taxon>
        <taxon>Embryophyta</taxon>
        <taxon>Tracheophyta</taxon>
        <taxon>Spermatophyta</taxon>
        <taxon>Magnoliopsida</taxon>
        <taxon>eudicotyledons</taxon>
        <taxon>Gunneridae</taxon>
        <taxon>Pentapetalae</taxon>
        <taxon>rosids</taxon>
        <taxon>malvids</taxon>
        <taxon>Malvales</taxon>
        <taxon>Malvaceae</taxon>
        <taxon>Byttnerioideae</taxon>
        <taxon>Theobroma</taxon>
    </lineage>
</organism>
<keyword evidence="2" id="KW-1185">Reference proteome</keyword>
<evidence type="ECO:0000313" key="1">
    <source>
        <dbReference type="EMBL" id="EOY03062.1"/>
    </source>
</evidence>